<dbReference type="PANTHER" id="PTHR34580">
    <property type="match status" value="1"/>
</dbReference>
<dbReference type="InterPro" id="IPR051534">
    <property type="entry name" value="CBASS_pafABC_assoc_protein"/>
</dbReference>
<gene>
    <name evidence="2" type="ORF">IAC76_07045</name>
</gene>
<dbReference type="PROSITE" id="PS52050">
    <property type="entry name" value="WYL"/>
    <property type="match status" value="1"/>
</dbReference>
<dbReference type="InterPro" id="IPR057727">
    <property type="entry name" value="WCX_dom"/>
</dbReference>
<proteinExistence type="predicted"/>
<organism evidence="2 3">
    <name type="scientific">Candidatus Scatousia excrementipullorum</name>
    <dbReference type="NCBI Taxonomy" id="2840936"/>
    <lineage>
        <taxon>Bacteria</taxon>
        <taxon>Candidatus Scatousia</taxon>
    </lineage>
</organism>
<name>A0A9D9DTR1_9BACT</name>
<evidence type="ECO:0000313" key="3">
    <source>
        <dbReference type="Proteomes" id="UP000823632"/>
    </source>
</evidence>
<reference evidence="2" key="2">
    <citation type="journal article" date="2021" name="PeerJ">
        <title>Extensive microbial diversity within the chicken gut microbiome revealed by metagenomics and culture.</title>
        <authorList>
            <person name="Gilroy R."/>
            <person name="Ravi A."/>
            <person name="Getino M."/>
            <person name="Pursley I."/>
            <person name="Horton D.L."/>
            <person name="Alikhan N.F."/>
            <person name="Baker D."/>
            <person name="Gharbi K."/>
            <person name="Hall N."/>
            <person name="Watson M."/>
            <person name="Adriaenssens E.M."/>
            <person name="Foster-Nyarko E."/>
            <person name="Jarju S."/>
            <person name="Secka A."/>
            <person name="Antonio M."/>
            <person name="Oren A."/>
            <person name="Chaudhuri R.R."/>
            <person name="La Ragione R."/>
            <person name="Hildebrand F."/>
            <person name="Pallen M.J."/>
        </authorList>
    </citation>
    <scope>NUCLEOTIDE SEQUENCE</scope>
    <source>
        <strain evidence="2">10192</strain>
    </source>
</reference>
<dbReference type="EMBL" id="JADIND010000154">
    <property type="protein sequence ID" value="MBO8431129.1"/>
    <property type="molecule type" value="Genomic_DNA"/>
</dbReference>
<sequence>MEDKPRYSRVSDIIDLIIFMLSKLNGVSLNDIQERFGVSRRTAERMRDSILSILPQVDEIQTDERCKRWGFTNYSLNELVSFSNENIAFLENLKPTCDKLSQAELDEILTKVKALKYRHTKMDEAQVELLLQSEGYAVRQSQNYKVDLNVVSVIRQAIKENRKIQAEYKDKVRILEPLGLIYGEKVHLIAREEVKGQDEYNYILHKLKNVEILAEKFDPKGFDLHEFSKKSFGVYFGEIYDVKLKFIPEAAEDVLNYNFHPTQKMKQQADGSVIVTFKASGDKHIMWNLFKWGYAVEILAPKDLKKKYKNYIDEIRKKF</sequence>
<reference evidence="2" key="1">
    <citation type="submission" date="2020-10" db="EMBL/GenBank/DDBJ databases">
        <authorList>
            <person name="Gilroy R."/>
        </authorList>
    </citation>
    <scope>NUCLEOTIDE SEQUENCE</scope>
    <source>
        <strain evidence="2">10192</strain>
    </source>
</reference>
<comment type="caution">
    <text evidence="2">The sequence shown here is derived from an EMBL/GenBank/DDBJ whole genome shotgun (WGS) entry which is preliminary data.</text>
</comment>
<dbReference type="AlphaFoldDB" id="A0A9D9DTR1"/>
<feature type="domain" description="WCX" evidence="1">
    <location>
        <begin position="239"/>
        <end position="313"/>
    </location>
</feature>
<dbReference type="Proteomes" id="UP000823632">
    <property type="component" value="Unassembled WGS sequence"/>
</dbReference>
<evidence type="ECO:0000313" key="2">
    <source>
        <dbReference type="EMBL" id="MBO8431129.1"/>
    </source>
</evidence>
<dbReference type="Pfam" id="PF25583">
    <property type="entry name" value="WCX"/>
    <property type="match status" value="1"/>
</dbReference>
<dbReference type="PANTHER" id="PTHR34580:SF1">
    <property type="entry name" value="PROTEIN PAFC"/>
    <property type="match status" value="1"/>
</dbReference>
<evidence type="ECO:0000259" key="1">
    <source>
        <dbReference type="Pfam" id="PF25583"/>
    </source>
</evidence>
<protein>
    <submittedName>
        <fullName evidence="2">WYL domain-containing protein</fullName>
    </submittedName>
</protein>
<accession>A0A9D9DTR1</accession>